<gene>
    <name evidence="2" type="ORF">GCM10009765_82110</name>
</gene>
<dbReference type="InterPro" id="IPR035992">
    <property type="entry name" value="Ricin_B-like_lectins"/>
</dbReference>
<dbReference type="Proteomes" id="UP001500618">
    <property type="component" value="Unassembled WGS sequence"/>
</dbReference>
<dbReference type="RefSeq" id="WP_344315395.1">
    <property type="nucleotide sequence ID" value="NZ_BAAANY010000047.1"/>
</dbReference>
<protein>
    <recommendedName>
        <fullName evidence="1">Ricin B lectin domain-containing protein</fullName>
    </recommendedName>
</protein>
<dbReference type="Gene3D" id="2.80.10.50">
    <property type="match status" value="3"/>
</dbReference>
<feature type="domain" description="Ricin B lectin" evidence="1">
    <location>
        <begin position="1"/>
        <end position="124"/>
    </location>
</feature>
<evidence type="ECO:0000259" key="1">
    <source>
        <dbReference type="SMART" id="SM00458"/>
    </source>
</evidence>
<evidence type="ECO:0000313" key="3">
    <source>
        <dbReference type="Proteomes" id="UP001500618"/>
    </source>
</evidence>
<dbReference type="Pfam" id="PF00652">
    <property type="entry name" value="Ricin_B_lectin"/>
    <property type="match status" value="2"/>
</dbReference>
<dbReference type="InterPro" id="IPR000772">
    <property type="entry name" value="Ricin_B_lectin"/>
</dbReference>
<proteinExistence type="predicted"/>
<comment type="caution">
    <text evidence="2">The sequence shown here is derived from an EMBL/GenBank/DDBJ whole genome shotgun (WGS) entry which is preliminary data.</text>
</comment>
<evidence type="ECO:0000313" key="2">
    <source>
        <dbReference type="EMBL" id="GAA1721522.1"/>
    </source>
</evidence>
<dbReference type="SMART" id="SM00458">
    <property type="entry name" value="RICIN"/>
    <property type="match status" value="2"/>
</dbReference>
<accession>A0ABN2JAY5</accession>
<organism evidence="2 3">
    <name type="scientific">Fodinicola feengrottensis</name>
    <dbReference type="NCBI Taxonomy" id="435914"/>
    <lineage>
        <taxon>Bacteria</taxon>
        <taxon>Bacillati</taxon>
        <taxon>Actinomycetota</taxon>
        <taxon>Actinomycetes</taxon>
        <taxon>Mycobacteriales</taxon>
        <taxon>Fodinicola</taxon>
    </lineage>
</organism>
<dbReference type="CDD" id="cd23415">
    <property type="entry name" value="beta-trefoil_Ricin_AH"/>
    <property type="match status" value="2"/>
</dbReference>
<reference evidence="2 3" key="1">
    <citation type="journal article" date="2019" name="Int. J. Syst. Evol. Microbiol.">
        <title>The Global Catalogue of Microorganisms (GCM) 10K type strain sequencing project: providing services to taxonomists for standard genome sequencing and annotation.</title>
        <authorList>
            <consortium name="The Broad Institute Genomics Platform"/>
            <consortium name="The Broad Institute Genome Sequencing Center for Infectious Disease"/>
            <person name="Wu L."/>
            <person name="Ma J."/>
        </authorList>
    </citation>
    <scope>NUCLEOTIDE SEQUENCE [LARGE SCALE GENOMIC DNA]</scope>
    <source>
        <strain evidence="2 3">JCM 14718</strain>
    </source>
</reference>
<keyword evidence="3" id="KW-1185">Reference proteome</keyword>
<dbReference type="SUPFAM" id="SSF50370">
    <property type="entry name" value="Ricin B-like lectins"/>
    <property type="match status" value="2"/>
</dbReference>
<name>A0ABN2JAY5_9ACTN</name>
<sequence>MYANAATGQCLFADGAGKVSTSPCDFGRANYGQKWYLTDVFGYDTPVQNILGLCIDNFQESVHTDACRNDAAQTWTMNVDSSSGNDPGTWVNRDTGRCLEADPSGAVAAEFCRNGDATQRWTQVFIGDVSRFMNAGNSLCLDTDVSGSAFLSSCTSNSSQLWYTATYGATFVNFASGRCLSTVVTSGAGPVSTSACGDSNNNDPLLAWTYDTNGRNIPITWNPSGRCLDGTDPAHLVVQDCAQGNEQVWQERL</sequence>
<dbReference type="EMBL" id="BAAANY010000047">
    <property type="protein sequence ID" value="GAA1721522.1"/>
    <property type="molecule type" value="Genomic_DNA"/>
</dbReference>
<feature type="domain" description="Ricin B lectin" evidence="1">
    <location>
        <begin position="127"/>
        <end position="252"/>
    </location>
</feature>
<dbReference type="PROSITE" id="PS50231">
    <property type="entry name" value="RICIN_B_LECTIN"/>
    <property type="match status" value="2"/>
</dbReference>